<dbReference type="EMBL" id="LWBS01000001">
    <property type="protein sequence ID" value="OAP97699.1"/>
    <property type="molecule type" value="Genomic_DNA"/>
</dbReference>
<accession>A0A179C2F6</accession>
<keyword evidence="1" id="KW-0472">Membrane</keyword>
<organism evidence="2">
    <name type="scientific">Rhizobium leguminosarum</name>
    <dbReference type="NCBI Taxonomy" id="384"/>
    <lineage>
        <taxon>Bacteria</taxon>
        <taxon>Pseudomonadati</taxon>
        <taxon>Pseudomonadota</taxon>
        <taxon>Alphaproteobacteria</taxon>
        <taxon>Hyphomicrobiales</taxon>
        <taxon>Rhizobiaceae</taxon>
        <taxon>Rhizobium/Agrobacterium group</taxon>
        <taxon>Rhizobium</taxon>
    </lineage>
</organism>
<keyword evidence="1" id="KW-1133">Transmembrane helix</keyword>
<dbReference type="AlphaFoldDB" id="A0A179C2F6"/>
<evidence type="ECO:0000256" key="1">
    <source>
        <dbReference type="SAM" id="Phobius"/>
    </source>
</evidence>
<protein>
    <submittedName>
        <fullName evidence="2">Uncharacterized protein</fullName>
    </submittedName>
</protein>
<proteinExistence type="predicted"/>
<sequence>MINAISGVGLMIKDAMSAILETPEGRRYFRFAILVTLSLLVLCLVSLLWITVQRGYNNAPINVWGLDIGAIPSGGSGKTEERTTDAANPDLHNVYFEWRTPDRVWETDGSCEIDLIEALKPVQLSSFKKSGELFSGEKDGALILASCYGEKAGRGSMASVVAFGKKEGAKESIDTFLAMTERR</sequence>
<comment type="caution">
    <text evidence="2">The sequence shown here is derived from an EMBL/GenBank/DDBJ whole genome shotgun (WGS) entry which is preliminary data.</text>
</comment>
<name>A0A179C2F6_RHILE</name>
<reference evidence="2" key="1">
    <citation type="submission" date="2016-04" db="EMBL/GenBank/DDBJ databases">
        <title>Fast-growing isolate from the root nodules of Vavilovia formosa.</title>
        <authorList>
            <person name="Kimeklis A."/>
            <person name="Safronova V."/>
            <person name="Belimov A."/>
            <person name="Andronov E."/>
        </authorList>
    </citation>
    <scope>NUCLEOTIDE SEQUENCE [LARGE SCALE GENOMIC DNA]</scope>
    <source>
        <strain evidence="2">Vaf-46</strain>
    </source>
</reference>
<feature type="transmembrane region" description="Helical" evidence="1">
    <location>
        <begin position="27"/>
        <end position="50"/>
    </location>
</feature>
<keyword evidence="1" id="KW-0812">Transmembrane</keyword>
<dbReference type="RefSeq" id="WP_064244929.1">
    <property type="nucleotide sequence ID" value="NZ_JAAXDJ010000002.1"/>
</dbReference>
<gene>
    <name evidence="2" type="ORF">A4U53_36210</name>
</gene>
<evidence type="ECO:0000313" key="2">
    <source>
        <dbReference type="EMBL" id="OAP97699.1"/>
    </source>
</evidence>